<evidence type="ECO:0000259" key="1">
    <source>
        <dbReference type="Pfam" id="PF18734"/>
    </source>
</evidence>
<organism evidence="2 3">
    <name type="scientific">Rhizobium loti</name>
    <name type="common">Mesorhizobium loti</name>
    <dbReference type="NCBI Taxonomy" id="381"/>
    <lineage>
        <taxon>Bacteria</taxon>
        <taxon>Pseudomonadati</taxon>
        <taxon>Pseudomonadota</taxon>
        <taxon>Alphaproteobacteria</taxon>
        <taxon>Hyphomicrobiales</taxon>
        <taxon>Phyllobacteriaceae</taxon>
        <taxon>Mesorhizobium</taxon>
    </lineage>
</organism>
<dbReference type="Pfam" id="PF18734">
    <property type="entry name" value="HEPN_AbiU2"/>
    <property type="match status" value="1"/>
</dbReference>
<sequence length="222" mass="25107">MSVEESLRAFDRDTDLVCRTLGYTLAIRERANGDAATLEKLQKNGLFWTDYEQLALTTIIISLGRIFDVQKQAHSVQRLQEELRSDLRYFDKNSLAARKKAYSSNTDWLDDYMKSVHELNASDLDSIAKEIGRAESLWKKCKPMRDRVLAHDQAQAKDARTKIFTSVTYEDIIGVAQALTNVGNALFQAEVNGRQPQFGQDTNMVAFRVGREAANAILEQLA</sequence>
<reference evidence="2 3" key="1">
    <citation type="submission" date="2016-05" db="EMBL/GenBank/DDBJ databases">
        <authorList>
            <person name="Ramsay J.P."/>
        </authorList>
    </citation>
    <scope>NUCLEOTIDE SEQUENCE [LARGE SCALE GENOMIC DNA]</scope>
    <source>
        <strain evidence="2 3">NZP2042</strain>
    </source>
</reference>
<dbReference type="RefSeq" id="WP_056572945.1">
    <property type="nucleotide sequence ID" value="NZ_CP033334.1"/>
</dbReference>
<dbReference type="EMBL" id="LYTK01000020">
    <property type="protein sequence ID" value="OBQ61977.1"/>
    <property type="molecule type" value="Genomic_DNA"/>
</dbReference>
<comment type="caution">
    <text evidence="2">The sequence shown here is derived from an EMBL/GenBank/DDBJ whole genome shotgun (WGS) entry which is preliminary data.</text>
</comment>
<accession>A0A6M7U2Z0</accession>
<protein>
    <recommendedName>
        <fullName evidence="1">HEPN AbiU2-like domain-containing protein</fullName>
    </recommendedName>
</protein>
<dbReference type="InterPro" id="IPR040704">
    <property type="entry name" value="HEPN_AbiU2"/>
</dbReference>
<gene>
    <name evidence="2" type="ORF">A8145_20005</name>
</gene>
<feature type="domain" description="HEPN AbiU2-like" evidence="1">
    <location>
        <begin position="42"/>
        <end position="186"/>
    </location>
</feature>
<dbReference type="AlphaFoldDB" id="A0A6M7U2Z0"/>
<name>A0A6M7U2Z0_RHILI</name>
<evidence type="ECO:0000313" key="3">
    <source>
        <dbReference type="Proteomes" id="UP000093737"/>
    </source>
</evidence>
<dbReference type="Proteomes" id="UP000093737">
    <property type="component" value="Unassembled WGS sequence"/>
</dbReference>
<evidence type="ECO:0000313" key="2">
    <source>
        <dbReference type="EMBL" id="OBQ61977.1"/>
    </source>
</evidence>
<proteinExistence type="predicted"/>